<evidence type="ECO:0000313" key="3">
    <source>
        <dbReference type="Proteomes" id="UP001497480"/>
    </source>
</evidence>
<gene>
    <name evidence="2" type="ORF">LLUT_LOCUS17499</name>
</gene>
<comment type="caution">
    <text evidence="2">The sequence shown here is derived from an EMBL/GenBank/DDBJ whole genome shotgun (WGS) entry which is preliminary data.</text>
</comment>
<dbReference type="EMBL" id="CAXHTB010000012">
    <property type="protein sequence ID" value="CAL0316439.1"/>
    <property type="molecule type" value="Genomic_DNA"/>
</dbReference>
<evidence type="ECO:0000256" key="1">
    <source>
        <dbReference type="SAM" id="MobiDB-lite"/>
    </source>
</evidence>
<organism evidence="2 3">
    <name type="scientific">Lupinus luteus</name>
    <name type="common">European yellow lupine</name>
    <dbReference type="NCBI Taxonomy" id="3873"/>
    <lineage>
        <taxon>Eukaryota</taxon>
        <taxon>Viridiplantae</taxon>
        <taxon>Streptophyta</taxon>
        <taxon>Embryophyta</taxon>
        <taxon>Tracheophyta</taxon>
        <taxon>Spermatophyta</taxon>
        <taxon>Magnoliopsida</taxon>
        <taxon>eudicotyledons</taxon>
        <taxon>Gunneridae</taxon>
        <taxon>Pentapetalae</taxon>
        <taxon>rosids</taxon>
        <taxon>fabids</taxon>
        <taxon>Fabales</taxon>
        <taxon>Fabaceae</taxon>
        <taxon>Papilionoideae</taxon>
        <taxon>50 kb inversion clade</taxon>
        <taxon>genistoids sensu lato</taxon>
        <taxon>core genistoids</taxon>
        <taxon>Genisteae</taxon>
        <taxon>Lupinus</taxon>
    </lineage>
</organism>
<dbReference type="AlphaFoldDB" id="A0AAV1X5I0"/>
<evidence type="ECO:0000313" key="2">
    <source>
        <dbReference type="EMBL" id="CAL0316439.1"/>
    </source>
</evidence>
<proteinExistence type="predicted"/>
<name>A0AAV1X5I0_LUPLU</name>
<feature type="compositionally biased region" description="Polar residues" evidence="1">
    <location>
        <begin position="39"/>
        <end position="48"/>
    </location>
</feature>
<keyword evidence="3" id="KW-1185">Reference proteome</keyword>
<reference evidence="2 3" key="1">
    <citation type="submission" date="2024-03" db="EMBL/GenBank/DDBJ databases">
        <authorList>
            <person name="Martinez-Hernandez J."/>
        </authorList>
    </citation>
    <scope>NUCLEOTIDE SEQUENCE [LARGE SCALE GENOMIC DNA]</scope>
</reference>
<dbReference type="Proteomes" id="UP001497480">
    <property type="component" value="Unassembled WGS sequence"/>
</dbReference>
<accession>A0AAV1X5I0</accession>
<feature type="region of interest" description="Disordered" evidence="1">
    <location>
        <begin position="32"/>
        <end position="87"/>
    </location>
</feature>
<sequence>MYSHVNNLFTAKSESGVMGDVRRAVTNGDWFASDRYVGGSNSPQNGYGQESPRGGTEARDEGRSHRGRAGPYDRRSRVGRLSLFDRY</sequence>
<protein>
    <submittedName>
        <fullName evidence="2">Uncharacterized protein</fullName>
    </submittedName>
</protein>